<evidence type="ECO:0000313" key="2">
    <source>
        <dbReference type="Proteomes" id="UP000499080"/>
    </source>
</evidence>
<dbReference type="EMBL" id="BGPR01207835">
    <property type="protein sequence ID" value="GBN34523.1"/>
    <property type="molecule type" value="Genomic_DNA"/>
</dbReference>
<reference evidence="1 2" key="1">
    <citation type="journal article" date="2019" name="Sci. Rep.">
        <title>Orb-weaving spider Araneus ventricosus genome elucidates the spidroin gene catalogue.</title>
        <authorList>
            <person name="Kono N."/>
            <person name="Nakamura H."/>
            <person name="Ohtoshi R."/>
            <person name="Moran D.A.P."/>
            <person name="Shinohara A."/>
            <person name="Yoshida Y."/>
            <person name="Fujiwara M."/>
            <person name="Mori M."/>
            <person name="Tomita M."/>
            <person name="Arakawa K."/>
        </authorList>
    </citation>
    <scope>NUCLEOTIDE SEQUENCE [LARGE SCALE GENOMIC DNA]</scope>
</reference>
<dbReference type="Proteomes" id="UP000499080">
    <property type="component" value="Unassembled WGS sequence"/>
</dbReference>
<organism evidence="1 2">
    <name type="scientific">Araneus ventricosus</name>
    <name type="common">Orbweaver spider</name>
    <name type="synonym">Epeira ventricosa</name>
    <dbReference type="NCBI Taxonomy" id="182803"/>
    <lineage>
        <taxon>Eukaryota</taxon>
        <taxon>Metazoa</taxon>
        <taxon>Ecdysozoa</taxon>
        <taxon>Arthropoda</taxon>
        <taxon>Chelicerata</taxon>
        <taxon>Arachnida</taxon>
        <taxon>Araneae</taxon>
        <taxon>Araneomorphae</taxon>
        <taxon>Entelegynae</taxon>
        <taxon>Araneoidea</taxon>
        <taxon>Araneidae</taxon>
        <taxon>Araneus</taxon>
    </lineage>
</organism>
<protein>
    <submittedName>
        <fullName evidence="1">Uncharacterized protein</fullName>
    </submittedName>
</protein>
<keyword evidence="2" id="KW-1185">Reference proteome</keyword>
<proteinExistence type="predicted"/>
<dbReference type="AlphaFoldDB" id="A0A4Y2N6J1"/>
<sequence>MAQKSKWISSEVGFSNCKFSSDFRIGERICMVWSDRECPALKDCSCDHRRAICVSLHAKVVCWYASDLQKGIYLKAGPTCLTRFGGNHVSALRAISRKLFSHHCMKKALFQVNKCSEPRLGGKSGLMGVAPDFPLELLQQFLCSVAVRVLPCRRMIPSFNKPGRLRWMASRWPSDYFLFSKWKEQLSGTNFSTVM</sequence>
<comment type="caution">
    <text evidence="1">The sequence shown here is derived from an EMBL/GenBank/DDBJ whole genome shotgun (WGS) entry which is preliminary data.</text>
</comment>
<accession>A0A4Y2N6J1</accession>
<evidence type="ECO:0000313" key="1">
    <source>
        <dbReference type="EMBL" id="GBN34523.1"/>
    </source>
</evidence>
<gene>
    <name evidence="1" type="ORF">AVEN_223260_1</name>
</gene>
<name>A0A4Y2N6J1_ARAVE</name>